<protein>
    <submittedName>
        <fullName evidence="3">SRPBCC domain-containing protein</fullName>
    </submittedName>
</protein>
<dbReference type="CDD" id="cd07814">
    <property type="entry name" value="SRPBCC_CalC_Aha1-like"/>
    <property type="match status" value="1"/>
</dbReference>
<dbReference type="EMBL" id="BAAANN010000031">
    <property type="protein sequence ID" value="GAA1978969.1"/>
    <property type="molecule type" value="Genomic_DNA"/>
</dbReference>
<comment type="caution">
    <text evidence="3">The sequence shown here is derived from an EMBL/GenBank/DDBJ whole genome shotgun (WGS) entry which is preliminary data.</text>
</comment>
<dbReference type="InterPro" id="IPR023393">
    <property type="entry name" value="START-like_dom_sf"/>
</dbReference>
<dbReference type="Gene3D" id="3.30.530.20">
    <property type="match status" value="1"/>
</dbReference>
<evidence type="ECO:0000313" key="3">
    <source>
        <dbReference type="EMBL" id="GAA1978969.1"/>
    </source>
</evidence>
<accession>A0ABN2S1Y1</accession>
<evidence type="ECO:0000256" key="1">
    <source>
        <dbReference type="ARBA" id="ARBA00006817"/>
    </source>
</evidence>
<name>A0ABN2S1Y1_9PSEU</name>
<dbReference type="Pfam" id="PF08327">
    <property type="entry name" value="AHSA1"/>
    <property type="match status" value="1"/>
</dbReference>
<dbReference type="RefSeq" id="WP_344427428.1">
    <property type="nucleotide sequence ID" value="NZ_BAAANN010000031.1"/>
</dbReference>
<feature type="domain" description="Activator of Hsp90 ATPase homologue 1/2-like C-terminal" evidence="2">
    <location>
        <begin position="14"/>
        <end position="131"/>
    </location>
</feature>
<sequence>MARDIKIETRLPDPPEVVWRALTDPDALRAWLMPIEGFAPAVGNRFRLTAKPMPGWDGVIHGEVLEVDEYRLLSYRWQGTQMKRPTTVTWTLTPTDGGGTRLRLDHTGFTGVGGAILRLMHQGGWRKFLRRHLPGHLPGQRDHPVDSEHTPE</sequence>
<keyword evidence="4" id="KW-1185">Reference proteome</keyword>
<proteinExistence type="inferred from homology"/>
<comment type="similarity">
    <text evidence="1">Belongs to the AHA1 family.</text>
</comment>
<evidence type="ECO:0000313" key="4">
    <source>
        <dbReference type="Proteomes" id="UP001501116"/>
    </source>
</evidence>
<gene>
    <name evidence="3" type="ORF">GCM10009754_63970</name>
</gene>
<dbReference type="InterPro" id="IPR013538">
    <property type="entry name" value="ASHA1/2-like_C"/>
</dbReference>
<reference evidence="3 4" key="1">
    <citation type="journal article" date="2019" name="Int. J. Syst. Evol. Microbiol.">
        <title>The Global Catalogue of Microorganisms (GCM) 10K type strain sequencing project: providing services to taxonomists for standard genome sequencing and annotation.</title>
        <authorList>
            <consortium name="The Broad Institute Genomics Platform"/>
            <consortium name="The Broad Institute Genome Sequencing Center for Infectious Disease"/>
            <person name="Wu L."/>
            <person name="Ma J."/>
        </authorList>
    </citation>
    <scope>NUCLEOTIDE SEQUENCE [LARGE SCALE GENOMIC DNA]</scope>
    <source>
        <strain evidence="3 4">JCM 14545</strain>
    </source>
</reference>
<organism evidence="3 4">
    <name type="scientific">Amycolatopsis minnesotensis</name>
    <dbReference type="NCBI Taxonomy" id="337894"/>
    <lineage>
        <taxon>Bacteria</taxon>
        <taxon>Bacillati</taxon>
        <taxon>Actinomycetota</taxon>
        <taxon>Actinomycetes</taxon>
        <taxon>Pseudonocardiales</taxon>
        <taxon>Pseudonocardiaceae</taxon>
        <taxon>Amycolatopsis</taxon>
    </lineage>
</organism>
<dbReference type="SUPFAM" id="SSF55961">
    <property type="entry name" value="Bet v1-like"/>
    <property type="match status" value="1"/>
</dbReference>
<evidence type="ECO:0000259" key="2">
    <source>
        <dbReference type="Pfam" id="PF08327"/>
    </source>
</evidence>
<dbReference type="Proteomes" id="UP001501116">
    <property type="component" value="Unassembled WGS sequence"/>
</dbReference>